<feature type="domain" description="HSF-type DNA-binding" evidence="5">
    <location>
        <begin position="8"/>
        <end position="111"/>
    </location>
</feature>
<dbReference type="InterPro" id="IPR036388">
    <property type="entry name" value="WH-like_DNA-bd_sf"/>
</dbReference>
<keyword evidence="2" id="KW-0238">DNA-binding</keyword>
<evidence type="ECO:0000313" key="7">
    <source>
        <dbReference type="Proteomes" id="UP001479436"/>
    </source>
</evidence>
<sequence length="260" mass="29349">MIVKHSIRTSHFVINLVKILSEPKYSHIIAWEWSGTSFVIRDSTEFASKVLPQYYETTRLASFTRQLNNYGFERVSDRRRTKQSVVTSSIVYSHQYFKRDQPDSLYLIRRISGSYSKVRAEASDLGEGRDIKSTLLPSPLSSVLLSTPRGNSHSVSQDGSESLYTKDTVVDCLSCIALKCELAILRKTIEYYRSLILTNNQEACTVDISQPLVPSSSVPVSVEGTSSSLWISSDSNVYPHIYPYPSYMCNTEWFPNNGGN</sequence>
<dbReference type="InterPro" id="IPR036390">
    <property type="entry name" value="WH_DNA-bd_sf"/>
</dbReference>
<accession>A0ABR2WGH3</accession>
<evidence type="ECO:0000256" key="2">
    <source>
        <dbReference type="ARBA" id="ARBA00023125"/>
    </source>
</evidence>
<dbReference type="Gene3D" id="1.10.10.10">
    <property type="entry name" value="Winged helix-like DNA-binding domain superfamily/Winged helix DNA-binding domain"/>
    <property type="match status" value="1"/>
</dbReference>
<evidence type="ECO:0000256" key="1">
    <source>
        <dbReference type="ARBA" id="ARBA00004123"/>
    </source>
</evidence>
<organism evidence="6 7">
    <name type="scientific">Basidiobolus ranarum</name>
    <dbReference type="NCBI Taxonomy" id="34480"/>
    <lineage>
        <taxon>Eukaryota</taxon>
        <taxon>Fungi</taxon>
        <taxon>Fungi incertae sedis</taxon>
        <taxon>Zoopagomycota</taxon>
        <taxon>Entomophthoromycotina</taxon>
        <taxon>Basidiobolomycetes</taxon>
        <taxon>Basidiobolales</taxon>
        <taxon>Basidiobolaceae</taxon>
        <taxon>Basidiobolus</taxon>
    </lineage>
</organism>
<dbReference type="PANTHER" id="PTHR10015:SF206">
    <property type="entry name" value="HSF-TYPE DNA-BINDING DOMAIN-CONTAINING PROTEIN"/>
    <property type="match status" value="1"/>
</dbReference>
<evidence type="ECO:0000259" key="5">
    <source>
        <dbReference type="SMART" id="SM00415"/>
    </source>
</evidence>
<evidence type="ECO:0000256" key="3">
    <source>
        <dbReference type="ARBA" id="ARBA00023242"/>
    </source>
</evidence>
<protein>
    <recommendedName>
        <fullName evidence="5">HSF-type DNA-binding domain-containing protein</fullName>
    </recommendedName>
</protein>
<gene>
    <name evidence="6" type="ORF">K7432_018662</name>
</gene>
<keyword evidence="7" id="KW-1185">Reference proteome</keyword>
<name>A0ABR2WGH3_9FUNG</name>
<dbReference type="Proteomes" id="UP001479436">
    <property type="component" value="Unassembled WGS sequence"/>
</dbReference>
<evidence type="ECO:0000256" key="4">
    <source>
        <dbReference type="RuleBase" id="RU004020"/>
    </source>
</evidence>
<dbReference type="InterPro" id="IPR000232">
    <property type="entry name" value="HSF_DNA-bd"/>
</dbReference>
<keyword evidence="3" id="KW-0539">Nucleus</keyword>
<proteinExistence type="inferred from homology"/>
<dbReference type="Pfam" id="PF00447">
    <property type="entry name" value="HSF_DNA-bind"/>
    <property type="match status" value="1"/>
</dbReference>
<comment type="caution">
    <text evidence="6">The sequence shown here is derived from an EMBL/GenBank/DDBJ whole genome shotgun (WGS) entry which is preliminary data.</text>
</comment>
<dbReference type="PRINTS" id="PR00056">
    <property type="entry name" value="HSFDOMAIN"/>
</dbReference>
<dbReference type="PANTHER" id="PTHR10015">
    <property type="entry name" value="HEAT SHOCK TRANSCRIPTION FACTOR"/>
    <property type="match status" value="1"/>
</dbReference>
<comment type="similarity">
    <text evidence="4">Belongs to the HSF family.</text>
</comment>
<reference evidence="6 7" key="1">
    <citation type="submission" date="2023-04" db="EMBL/GenBank/DDBJ databases">
        <title>Genome of Basidiobolus ranarum AG-B5.</title>
        <authorList>
            <person name="Stajich J.E."/>
            <person name="Carter-House D."/>
            <person name="Gryganskyi A."/>
        </authorList>
    </citation>
    <scope>NUCLEOTIDE SEQUENCE [LARGE SCALE GENOMIC DNA]</scope>
    <source>
        <strain evidence="6 7">AG-B5</strain>
    </source>
</reference>
<dbReference type="EMBL" id="JASJQH010001956">
    <property type="protein sequence ID" value="KAK9760628.1"/>
    <property type="molecule type" value="Genomic_DNA"/>
</dbReference>
<evidence type="ECO:0000313" key="6">
    <source>
        <dbReference type="EMBL" id="KAK9760628.1"/>
    </source>
</evidence>
<dbReference type="SUPFAM" id="SSF46785">
    <property type="entry name" value="Winged helix' DNA-binding domain"/>
    <property type="match status" value="1"/>
</dbReference>
<comment type="subcellular location">
    <subcellularLocation>
        <location evidence="1">Nucleus</location>
    </subcellularLocation>
</comment>
<dbReference type="SMART" id="SM00415">
    <property type="entry name" value="HSF"/>
    <property type="match status" value="1"/>
</dbReference>